<dbReference type="InterPro" id="IPR045759">
    <property type="entry name" value="Ap4A_phos1/2_N"/>
</dbReference>
<accession>A0A2R6S6Z2</accession>
<evidence type="ECO:0000259" key="1">
    <source>
        <dbReference type="Pfam" id="PF09830"/>
    </source>
</evidence>
<proteinExistence type="predicted"/>
<dbReference type="InterPro" id="IPR043171">
    <property type="entry name" value="Ap4A_phos1/2-like"/>
</dbReference>
<dbReference type="SUPFAM" id="SSF54197">
    <property type="entry name" value="HIT-like"/>
    <property type="match status" value="1"/>
</dbReference>
<evidence type="ECO:0000313" key="4">
    <source>
        <dbReference type="Proteomes" id="UP000186601"/>
    </source>
</evidence>
<feature type="domain" description="Ap4A phosphorylase 1/2 N-terminal" evidence="2">
    <location>
        <begin position="4"/>
        <end position="179"/>
    </location>
</feature>
<dbReference type="OrthoDB" id="10267950at2759"/>
<name>A0A2R6S6Z2_9APHY</name>
<dbReference type="InterPro" id="IPR009163">
    <property type="entry name" value="Ap4A_phos1/2"/>
</dbReference>
<dbReference type="PANTHER" id="PTHR38420">
    <property type="entry name" value="AP-4-A PHOSPHORYLASE II"/>
    <property type="match status" value="1"/>
</dbReference>
<dbReference type="Pfam" id="PF09830">
    <property type="entry name" value="ATP_transf"/>
    <property type="match status" value="1"/>
</dbReference>
<dbReference type="EMBL" id="MLYV02000010">
    <property type="protein sequence ID" value="PSS38047.1"/>
    <property type="molecule type" value="Genomic_DNA"/>
</dbReference>
<reference evidence="3 4" key="1">
    <citation type="submission" date="2018-02" db="EMBL/GenBank/DDBJ databases">
        <title>Genome sequence of the basidiomycete white-rot fungus Phlebia centrifuga.</title>
        <authorList>
            <person name="Granchi Z."/>
            <person name="Peng M."/>
            <person name="de Vries R.P."/>
            <person name="Hilden K."/>
            <person name="Makela M.R."/>
            <person name="Grigoriev I."/>
            <person name="Riley R."/>
        </authorList>
    </citation>
    <scope>NUCLEOTIDE SEQUENCE [LARGE SCALE GENOMIC DNA]</scope>
    <source>
        <strain evidence="3 4">FBCC195</strain>
    </source>
</reference>
<protein>
    <submittedName>
        <fullName evidence="3">Uncharacterized protein</fullName>
    </submittedName>
</protein>
<keyword evidence="4" id="KW-1185">Reference proteome</keyword>
<dbReference type="Gene3D" id="3.30.428.70">
    <property type="match status" value="1"/>
</dbReference>
<dbReference type="GO" id="GO:0003877">
    <property type="term" value="F:ATP:ADP adenylyltransferase activity"/>
    <property type="evidence" value="ECO:0007669"/>
    <property type="project" value="InterPro"/>
</dbReference>
<dbReference type="AlphaFoldDB" id="A0A2R6S6Z2"/>
<organism evidence="3 4">
    <name type="scientific">Hermanssonia centrifuga</name>
    <dbReference type="NCBI Taxonomy" id="98765"/>
    <lineage>
        <taxon>Eukaryota</taxon>
        <taxon>Fungi</taxon>
        <taxon>Dikarya</taxon>
        <taxon>Basidiomycota</taxon>
        <taxon>Agaricomycotina</taxon>
        <taxon>Agaricomycetes</taxon>
        <taxon>Polyporales</taxon>
        <taxon>Meruliaceae</taxon>
        <taxon>Hermanssonia</taxon>
    </lineage>
</organism>
<dbReference type="Proteomes" id="UP000186601">
    <property type="component" value="Unassembled WGS sequence"/>
</dbReference>
<feature type="domain" description="ATP adenylyltransferase C-terminal" evidence="1">
    <location>
        <begin position="205"/>
        <end position="328"/>
    </location>
</feature>
<evidence type="ECO:0000259" key="2">
    <source>
        <dbReference type="Pfam" id="PF19327"/>
    </source>
</evidence>
<sequence>MSHTPAEIVAQLPERFDKARESGDVLFFPSTISKHQAHGVEFEIRLCPALQKKPSLPTPHFDANADERRAILGKEGKKFDPFAPPYVPGLYLGDVKDEEEGVEYAVLFNKYAVVPHHILLITKEFHSQTSPLMPPDLVQTYLLLVAAHNAGRRFFAFYNCGDLSGASQPHKHLQLIPIEDNGPPVEVLARRTVIETLERPFSLQSLPYANHVRRFPAFLPTAPVDEIEPTLSRAFLSLLDLALSTYRRDPAPSTSATTMSTLSYNVILTLEHMHVIPRKAENYTLAETGDALSINSMGFAGCMLVKSERELEAVIKEGVGEILRGVGCKSIHDQQCEGACSL</sequence>
<gene>
    <name evidence="3" type="ORF">PHLCEN_2v132</name>
</gene>
<comment type="caution">
    <text evidence="3">The sequence shown here is derived from an EMBL/GenBank/DDBJ whole genome shotgun (WGS) entry which is preliminary data.</text>
</comment>
<dbReference type="GO" id="GO:0005524">
    <property type="term" value="F:ATP binding"/>
    <property type="evidence" value="ECO:0007669"/>
    <property type="project" value="InterPro"/>
</dbReference>
<dbReference type="InterPro" id="IPR019200">
    <property type="entry name" value="ATP_adenylylTrfase_C"/>
</dbReference>
<dbReference type="GO" id="GO:0009117">
    <property type="term" value="P:nucleotide metabolic process"/>
    <property type="evidence" value="ECO:0007669"/>
    <property type="project" value="InterPro"/>
</dbReference>
<dbReference type="InterPro" id="IPR036265">
    <property type="entry name" value="HIT-like_sf"/>
</dbReference>
<dbReference type="PANTHER" id="PTHR38420:SF1">
    <property type="entry name" value="PUTATIVE (AFU_ORTHOLOGUE AFUA_5G14690)-RELATED"/>
    <property type="match status" value="1"/>
</dbReference>
<dbReference type="Pfam" id="PF19327">
    <property type="entry name" value="Ap4A_phos_N"/>
    <property type="match status" value="1"/>
</dbReference>
<evidence type="ECO:0000313" key="3">
    <source>
        <dbReference type="EMBL" id="PSS38047.1"/>
    </source>
</evidence>
<dbReference type="STRING" id="98765.A0A2R6S6Z2"/>